<dbReference type="InterPro" id="IPR011009">
    <property type="entry name" value="Kinase-like_dom_sf"/>
</dbReference>
<evidence type="ECO:0000256" key="6">
    <source>
        <dbReference type="ARBA" id="ARBA00022692"/>
    </source>
</evidence>
<dbReference type="OrthoDB" id="9801841at2"/>
<evidence type="ECO:0000256" key="4">
    <source>
        <dbReference type="ARBA" id="ARBA00022553"/>
    </source>
</evidence>
<dbReference type="PROSITE" id="PS50110">
    <property type="entry name" value="RESPONSE_REGULATORY"/>
    <property type="match status" value="2"/>
</dbReference>
<dbReference type="SMART" id="SM00448">
    <property type="entry name" value="REC"/>
    <property type="match status" value="2"/>
</dbReference>
<dbReference type="KEGG" id="por:APT59_13800"/>
<name>A0A0U4P481_9PSED</name>
<dbReference type="SUPFAM" id="SSF56112">
    <property type="entry name" value="Protein kinase-like (PK-like)"/>
    <property type="match status" value="1"/>
</dbReference>
<feature type="domain" description="HPt" evidence="18">
    <location>
        <begin position="2025"/>
        <end position="2131"/>
    </location>
</feature>
<dbReference type="Gene3D" id="3.40.50.2300">
    <property type="match status" value="2"/>
</dbReference>
<accession>A0A0U4P481</accession>
<dbReference type="InterPro" id="IPR001789">
    <property type="entry name" value="Sig_transdc_resp-reg_receiver"/>
</dbReference>
<dbReference type="Gene3D" id="1.10.287.130">
    <property type="match status" value="1"/>
</dbReference>
<dbReference type="InterPro" id="IPR036890">
    <property type="entry name" value="HATPase_C_sf"/>
</dbReference>
<protein>
    <recommendedName>
        <fullName evidence="3">histidine kinase</fullName>
        <ecNumber evidence="3">2.7.13.3</ecNumber>
    </recommendedName>
</protein>
<evidence type="ECO:0000256" key="5">
    <source>
        <dbReference type="ARBA" id="ARBA00022679"/>
    </source>
</evidence>
<dbReference type="CDD" id="cd17546">
    <property type="entry name" value="REC_hyHK_CKI1_RcsC-like"/>
    <property type="match status" value="1"/>
</dbReference>
<evidence type="ECO:0000256" key="8">
    <source>
        <dbReference type="ARBA" id="ARBA00022777"/>
    </source>
</evidence>
<dbReference type="InterPro" id="IPR005467">
    <property type="entry name" value="His_kinase_dom"/>
</dbReference>
<dbReference type="Pfam" id="PF01590">
    <property type="entry name" value="GAF"/>
    <property type="match status" value="1"/>
</dbReference>
<evidence type="ECO:0000256" key="13">
    <source>
        <dbReference type="PROSITE-ProRule" id="PRU00110"/>
    </source>
</evidence>
<evidence type="ECO:0000256" key="7">
    <source>
        <dbReference type="ARBA" id="ARBA00022741"/>
    </source>
</evidence>
<dbReference type="SMART" id="SM00065">
    <property type="entry name" value="GAF"/>
    <property type="match status" value="1"/>
</dbReference>
<dbReference type="SUPFAM" id="SSF55874">
    <property type="entry name" value="ATPase domain of HSP90 chaperone/DNA topoisomerase II/histidine kinase"/>
    <property type="match status" value="1"/>
</dbReference>
<dbReference type="FunFam" id="3.30.565.10:FF:000078">
    <property type="entry name" value="Two-component sensor histidine kinase"/>
    <property type="match status" value="1"/>
</dbReference>
<dbReference type="Gene3D" id="3.30.565.10">
    <property type="entry name" value="Histidine kinase-like ATPase, C-terminal domain"/>
    <property type="match status" value="1"/>
</dbReference>
<dbReference type="PROSITE" id="PS50109">
    <property type="entry name" value="HIS_KIN"/>
    <property type="match status" value="1"/>
</dbReference>
<evidence type="ECO:0000259" key="15">
    <source>
        <dbReference type="PROSITE" id="PS50011"/>
    </source>
</evidence>
<dbReference type="CDD" id="cd16922">
    <property type="entry name" value="HATPase_EvgS-ArcB-TorS-like"/>
    <property type="match status" value="1"/>
</dbReference>
<dbReference type="Pfam" id="PF01627">
    <property type="entry name" value="Hpt"/>
    <property type="match status" value="1"/>
</dbReference>
<dbReference type="SUPFAM" id="SSF52172">
    <property type="entry name" value="CheY-like"/>
    <property type="match status" value="2"/>
</dbReference>
<dbReference type="FunFam" id="1.10.287.130:FF:000004">
    <property type="entry name" value="Ethylene receptor 1"/>
    <property type="match status" value="1"/>
</dbReference>
<evidence type="ECO:0000256" key="11">
    <source>
        <dbReference type="ARBA" id="ARBA00023012"/>
    </source>
</evidence>
<keyword evidence="10" id="KW-1133">Transmembrane helix</keyword>
<organism evidence="19 20">
    <name type="scientific">Pseudomonas oryzihabitans</name>
    <dbReference type="NCBI Taxonomy" id="47885"/>
    <lineage>
        <taxon>Bacteria</taxon>
        <taxon>Pseudomonadati</taxon>
        <taxon>Pseudomonadota</taxon>
        <taxon>Gammaproteobacteria</taxon>
        <taxon>Pseudomonadales</taxon>
        <taxon>Pseudomonadaceae</taxon>
        <taxon>Pseudomonas</taxon>
    </lineage>
</organism>
<feature type="domain" description="Histidine kinase" evidence="16">
    <location>
        <begin position="1492"/>
        <end position="1712"/>
    </location>
</feature>
<evidence type="ECO:0000313" key="19">
    <source>
        <dbReference type="EMBL" id="ALZ85214.1"/>
    </source>
</evidence>
<feature type="domain" description="Response regulatory" evidence="17">
    <location>
        <begin position="1863"/>
        <end position="1979"/>
    </location>
</feature>
<keyword evidence="7" id="KW-0547">Nucleotide-binding</keyword>
<feature type="modified residue" description="4-aspartylphosphate" evidence="14">
    <location>
        <position position="1777"/>
    </location>
</feature>
<dbReference type="Pfam" id="PF02518">
    <property type="entry name" value="HATPase_c"/>
    <property type="match status" value="1"/>
</dbReference>
<dbReference type="SUPFAM" id="SSF47384">
    <property type="entry name" value="Homodimeric domain of signal transducing histidine kinase"/>
    <property type="match status" value="1"/>
</dbReference>
<feature type="domain" description="Response regulatory" evidence="17">
    <location>
        <begin position="1726"/>
        <end position="1843"/>
    </location>
</feature>
<keyword evidence="5" id="KW-0808">Transferase</keyword>
<dbReference type="SMART" id="SM00387">
    <property type="entry name" value="HATPase_c"/>
    <property type="match status" value="1"/>
</dbReference>
<dbReference type="GO" id="GO:0005524">
    <property type="term" value="F:ATP binding"/>
    <property type="evidence" value="ECO:0007669"/>
    <property type="project" value="UniProtKB-KW"/>
</dbReference>
<dbReference type="InterPro" id="IPR003661">
    <property type="entry name" value="HisK_dim/P_dom"/>
</dbReference>
<dbReference type="InterPro" id="IPR000719">
    <property type="entry name" value="Prot_kinase_dom"/>
</dbReference>
<proteinExistence type="predicted"/>
<dbReference type="InterPro" id="IPR004358">
    <property type="entry name" value="Sig_transdc_His_kin-like_C"/>
</dbReference>
<dbReference type="Gene3D" id="1.20.120.160">
    <property type="entry name" value="HPT domain"/>
    <property type="match status" value="1"/>
</dbReference>
<keyword evidence="8" id="KW-0418">Kinase</keyword>
<evidence type="ECO:0000256" key="9">
    <source>
        <dbReference type="ARBA" id="ARBA00022840"/>
    </source>
</evidence>
<evidence type="ECO:0000256" key="3">
    <source>
        <dbReference type="ARBA" id="ARBA00012438"/>
    </source>
</evidence>
<dbReference type="InterPro" id="IPR029016">
    <property type="entry name" value="GAF-like_dom_sf"/>
</dbReference>
<evidence type="ECO:0000256" key="14">
    <source>
        <dbReference type="PROSITE-ProRule" id="PRU00169"/>
    </source>
</evidence>
<feature type="modified residue" description="4-aspartylphosphate" evidence="14">
    <location>
        <position position="1912"/>
    </location>
</feature>
<sequence>MLNIPGYSCTTRVSESRHALIYRGTRLDDGQPVILKLLATDYPTPQAQAALRQEFELTRRASASGAVSAALDLLDHEGSLVLVLEDIGGTDLGELLAAGPLALEDFFDWALSIVRALARLHRLRIAHNDLNPRNIVCNCATGTLRLTDLGIATAFGAVNGNDVRLEGSLTYLAPEQSGRTGRHQDYRSDFYALGVTFYEMLAGEPPFRAQDPLELMHAHLAMRPPSLVERVPTVPPMLAALVDKLMAKAAEERYQGCFGILSDLTRCQAAYQGGDSSDFTLGEQDPPARLMPVRTLQGRGVPLRMLEEALARATLGRIEAVFVSGSSGVGKSALVQAFVRRQGERVILAHGKFETLGSGVPYGALRQAVRELVEIGQTLGEAFAERLVGALAGNAGVLTEVSPELATWLGPQPPVAELPPQQAEQRFDETVITLLRAFATDTRPLLLWLDDLQWADSASLRLIERLLARGDHGSLLLVATHREEQLAGSSLERLLSAGLIRTLSLGPLSRVEIERLIAELLPAPAADQAALAGLCLDKTLGNPFFIEQLLRSLQQDGLLEFDGERGQWHWELQRLQALDVYDNVVDFMVGKLKELPAATSQLLQWAACLGTHFSSDRLAALMAESPADIRRLCQSLVQEGLLTETDGGQTGEATPTRYSFPHDQVRHAAYSLLAPAERERVHLRAGQLYLAEGSGQRLDAVSHLNLALALIESPAERLQLLELNLEAARKARQANAYPAALDFLRTAVELIDEAAWGSRHALLFQVHREWAEVAHLCGDASEALRICELLLPRALTTFEEAGVRALQIDLYSGLGRFTEAVAVAVAGIQALDEPWPEAPEAINQAIGSDSAEVEAWLAEHTPAALLDLPRMEDPRAQLLIRLLGLLWGPATNVDLAMSLLAIMRIVKLSIRYGNGDLSPFGYANYGSVLSAFHGRYELGYQIGRLAVDLVDRTGNLPLKCKVYTMFAVTNSPWSSPIADNVTLLREALAAGQRTGEIIFTAYSAFHILKHLQHAGAPLDDILAETEEIERILLGIGDPNTLEVFTILRQSLRLLQGLTPGQERWDEEGQDEAALVQQMQDSGHVLCLNYYDFNKMQAALLFRRLPQARHHAEAMEASLAASFGWFSIAEHAFYQALILLAEGELVDEDLAKVQSARERLAGWAEHCPENFAHKRDLVDAELARRDGRVEAAMDLYEQALESARLHGFRQGAALAEELYGRFWLERQRPRLARTYLQDAQRSYLHWGAAAKAQALEDEFPHWLRVAETSALTMQRTQGQSTSEMMRLDWLSVLKSLQTISNELALDQLLARMMRIILEEGGAQQGLLLLPEGGRWLVQASVSSGATEPRVLQGLPLALNEQDAGEGLVPLTLVAHVIRHREPVILDDAARAGRFVRDAYIRARRPRSICCLPVLRQGRLIGILYLENNLLAQAFTPGRLQVLGILATQAAISLEHAQIYETLEHRVAERTLELDQARIRAEEAAAAKSLFLATMSHEIRTPLNAVIGLSRLTLGTRLSGEQRGHVGKILDSGETLLGVINDVLDYSRNEAGGTQLERLGFNLAKVLERTLNLCALKAHEKGVELILDCSPDIPLALEGDPLRLQQVLVNLLSNAVKFTERGHVLIRVGAVCEEGRAHFSLAVEDTGIGLTEAQQAQLFQPFTQADGSISRRYGGTGLGLAISRQLTELMGGTLEVHSEAGRGSCFTLRLTLPMVGEPERLPSQTPRQVLLVDDHGLARRTLGQRLRELGMQVVEAESGEQALGAMIDHAAAFELAIVDWRLGAEDGLVLARRLRECQPQLALTLLASPYEAEEVRSLGEDLPGLELLDKPVTGPALQRLLAGLGMAPVASPTMGQSVVDLQGIRLLLVDDNAINRQVVIGFLQGSGILIDVAEDGQAALDQLERERYDLVLMDVHMPRLDGLSATRELRTRPALAGLPVIAMTANGLPGDRERCLDAGMNDHLVKPLDPAELFRIIAAWANLEQLQRAERKAVEEVEESKDVGVLARARASAVLEPEPALHLLRGSAELYEQLLRDFRLQQAELPEKVAAWRAADDVTALFECAHSLQATAAYVGASALQEAAQRLTQRIRLAQPIGDDVRRLQVEAERCLTALDEILLPVDQDVEASTEAFEVLLERLVGLLQTSDFAAEELLDTLLRACVSNTHGADVARIREWVNDVEFEHAADATADLLRRVRQAGQRSG</sequence>
<evidence type="ECO:0000256" key="12">
    <source>
        <dbReference type="ARBA" id="ARBA00023136"/>
    </source>
</evidence>
<keyword evidence="6" id="KW-0812">Transmembrane</keyword>
<dbReference type="PROSITE" id="PS50894">
    <property type="entry name" value="HPT"/>
    <property type="match status" value="1"/>
</dbReference>
<evidence type="ECO:0000256" key="2">
    <source>
        <dbReference type="ARBA" id="ARBA00004370"/>
    </source>
</evidence>
<dbReference type="EC" id="2.7.13.3" evidence="3"/>
<feature type="modified residue" description="Phosphohistidine" evidence="13">
    <location>
        <position position="2064"/>
    </location>
</feature>
<dbReference type="InterPro" id="IPR008207">
    <property type="entry name" value="Sig_transdc_His_kin_Hpt_dom"/>
</dbReference>
<dbReference type="InterPro" id="IPR027417">
    <property type="entry name" value="P-loop_NTPase"/>
</dbReference>
<dbReference type="Pfam" id="PF13191">
    <property type="entry name" value="AAA_16"/>
    <property type="match status" value="1"/>
</dbReference>
<dbReference type="PRINTS" id="PR00344">
    <property type="entry name" value="BCTRLSENSOR"/>
</dbReference>
<dbReference type="GO" id="GO:0000155">
    <property type="term" value="F:phosphorelay sensor kinase activity"/>
    <property type="evidence" value="ECO:0007669"/>
    <property type="project" value="InterPro"/>
</dbReference>
<dbReference type="Pfam" id="PF00072">
    <property type="entry name" value="Response_reg"/>
    <property type="match status" value="2"/>
</dbReference>
<evidence type="ECO:0000259" key="16">
    <source>
        <dbReference type="PROSITE" id="PS50109"/>
    </source>
</evidence>
<dbReference type="InterPro" id="IPR036641">
    <property type="entry name" value="HPT_dom_sf"/>
</dbReference>
<dbReference type="InterPro" id="IPR036097">
    <property type="entry name" value="HisK_dim/P_sf"/>
</dbReference>
<dbReference type="SUPFAM" id="SSF47226">
    <property type="entry name" value="Histidine-containing phosphotransfer domain, HPT domain"/>
    <property type="match status" value="1"/>
</dbReference>
<evidence type="ECO:0000313" key="20">
    <source>
        <dbReference type="Proteomes" id="UP000064137"/>
    </source>
</evidence>
<keyword evidence="4 14" id="KW-0597">Phosphoprotein</keyword>
<gene>
    <name evidence="19" type="ORF">APT59_13800</name>
</gene>
<dbReference type="Proteomes" id="UP000064137">
    <property type="component" value="Chromosome"/>
</dbReference>
<dbReference type="PANTHER" id="PTHR43642:SF1">
    <property type="entry name" value="HYBRID SIGNAL TRANSDUCTION HISTIDINE KINASE G"/>
    <property type="match status" value="1"/>
</dbReference>
<evidence type="ECO:0000256" key="10">
    <source>
        <dbReference type="ARBA" id="ARBA00022989"/>
    </source>
</evidence>
<dbReference type="GO" id="GO:0016020">
    <property type="term" value="C:membrane"/>
    <property type="evidence" value="ECO:0007669"/>
    <property type="project" value="UniProtKB-SubCell"/>
</dbReference>
<dbReference type="SUPFAM" id="SSF52540">
    <property type="entry name" value="P-loop containing nucleoside triphosphate hydrolases"/>
    <property type="match status" value="1"/>
</dbReference>
<evidence type="ECO:0000256" key="1">
    <source>
        <dbReference type="ARBA" id="ARBA00000085"/>
    </source>
</evidence>
<evidence type="ECO:0000259" key="17">
    <source>
        <dbReference type="PROSITE" id="PS50110"/>
    </source>
</evidence>
<keyword evidence="11" id="KW-0902">Two-component regulatory system</keyword>
<dbReference type="InterPro" id="IPR011006">
    <property type="entry name" value="CheY-like_superfamily"/>
</dbReference>
<reference evidence="19 20" key="1">
    <citation type="submission" date="2016-01" db="EMBL/GenBank/DDBJ databases">
        <title>Annotation of Pseudomonas oryzihabitans USDA-ARS-USMARC-56511.</title>
        <authorList>
            <person name="Harhay G.P."/>
            <person name="Harhay D.M."/>
            <person name="Smith T.P.L."/>
            <person name="Bono J.L."/>
            <person name="Heaton M.P."/>
            <person name="Clawson M.L."/>
            <person name="Chitko-Mckown C.G."/>
            <person name="Capik S.F."/>
            <person name="DeDonder K.D."/>
            <person name="Apley M.D."/>
            <person name="Lubbers B.V."/>
            <person name="White B.J."/>
            <person name="Larson R.L."/>
        </authorList>
    </citation>
    <scope>NUCLEOTIDE SEQUENCE [LARGE SCALE GENOMIC DNA]</scope>
    <source>
        <strain evidence="19 20">USDA-ARS-USMARC-56511</strain>
    </source>
</reference>
<dbReference type="Pfam" id="PF00069">
    <property type="entry name" value="Pkinase"/>
    <property type="match status" value="1"/>
</dbReference>
<dbReference type="PANTHER" id="PTHR43642">
    <property type="entry name" value="HYBRID SIGNAL TRANSDUCTION HISTIDINE KINASE G"/>
    <property type="match status" value="1"/>
</dbReference>
<keyword evidence="12" id="KW-0472">Membrane</keyword>
<dbReference type="InterPro" id="IPR041664">
    <property type="entry name" value="AAA_16"/>
</dbReference>
<dbReference type="EMBL" id="CP013987">
    <property type="protein sequence ID" value="ALZ85214.1"/>
    <property type="molecule type" value="Genomic_DNA"/>
</dbReference>
<evidence type="ECO:0000259" key="18">
    <source>
        <dbReference type="PROSITE" id="PS50894"/>
    </source>
</evidence>
<dbReference type="PROSITE" id="PS50011">
    <property type="entry name" value="PROTEIN_KINASE_DOM"/>
    <property type="match status" value="1"/>
</dbReference>
<dbReference type="CDD" id="cd14014">
    <property type="entry name" value="STKc_PknB_like"/>
    <property type="match status" value="1"/>
</dbReference>
<dbReference type="Pfam" id="PF00512">
    <property type="entry name" value="HisKA"/>
    <property type="match status" value="1"/>
</dbReference>
<dbReference type="InterPro" id="IPR003018">
    <property type="entry name" value="GAF"/>
</dbReference>
<dbReference type="CDD" id="cd00082">
    <property type="entry name" value="HisKA"/>
    <property type="match status" value="1"/>
</dbReference>
<dbReference type="InterPro" id="IPR003594">
    <property type="entry name" value="HATPase_dom"/>
</dbReference>
<comment type="catalytic activity">
    <reaction evidence="1">
        <text>ATP + protein L-histidine = ADP + protein N-phospho-L-histidine.</text>
        <dbReference type="EC" id="2.7.13.3"/>
    </reaction>
</comment>
<dbReference type="SMART" id="SM00388">
    <property type="entry name" value="HisKA"/>
    <property type="match status" value="1"/>
</dbReference>
<comment type="subcellular location">
    <subcellularLocation>
        <location evidence="2">Membrane</location>
    </subcellularLocation>
</comment>
<keyword evidence="9" id="KW-0067">ATP-binding</keyword>
<dbReference type="InterPro" id="IPR053159">
    <property type="entry name" value="Hybrid_Histidine_Kinase"/>
</dbReference>
<dbReference type="Gene3D" id="1.10.510.10">
    <property type="entry name" value="Transferase(Phosphotransferase) domain 1"/>
    <property type="match status" value="1"/>
</dbReference>
<dbReference type="RefSeq" id="WP_059315380.1">
    <property type="nucleotide sequence ID" value="NZ_CP013987.1"/>
</dbReference>
<dbReference type="SUPFAM" id="SSF55781">
    <property type="entry name" value="GAF domain-like"/>
    <property type="match status" value="1"/>
</dbReference>
<feature type="domain" description="Protein kinase" evidence="15">
    <location>
        <begin position="7"/>
        <end position="265"/>
    </location>
</feature>
<dbReference type="Gene3D" id="3.30.450.40">
    <property type="match status" value="1"/>
</dbReference>